<keyword evidence="2" id="KW-0812">Transmembrane</keyword>
<dbReference type="NCBIfam" id="NF041528">
    <property type="entry name" value="strep_LAETG"/>
    <property type="match status" value="1"/>
</dbReference>
<evidence type="ECO:0000256" key="2">
    <source>
        <dbReference type="SAM" id="Phobius"/>
    </source>
</evidence>
<gene>
    <name evidence="4" type="ORF">AB0C36_22070</name>
</gene>
<dbReference type="Proteomes" id="UP001551482">
    <property type="component" value="Unassembled WGS sequence"/>
</dbReference>
<evidence type="ECO:0000313" key="4">
    <source>
        <dbReference type="EMBL" id="MEU8136184.1"/>
    </source>
</evidence>
<accession>A0ABV3DK96</accession>
<organism evidence="4 5">
    <name type="scientific">Streptodolium elevatio</name>
    <dbReference type="NCBI Taxonomy" id="3157996"/>
    <lineage>
        <taxon>Bacteria</taxon>
        <taxon>Bacillati</taxon>
        <taxon>Actinomycetota</taxon>
        <taxon>Actinomycetes</taxon>
        <taxon>Kitasatosporales</taxon>
        <taxon>Streptomycetaceae</taxon>
        <taxon>Streptodolium</taxon>
    </lineage>
</organism>
<feature type="signal peptide" evidence="3">
    <location>
        <begin position="1"/>
        <end position="32"/>
    </location>
</feature>
<name>A0ABV3DK96_9ACTN</name>
<keyword evidence="3" id="KW-0732">Signal</keyword>
<evidence type="ECO:0000256" key="1">
    <source>
        <dbReference type="SAM" id="MobiDB-lite"/>
    </source>
</evidence>
<keyword evidence="2" id="KW-1133">Transmembrane helix</keyword>
<keyword evidence="2" id="KW-0472">Membrane</keyword>
<reference evidence="4 5" key="1">
    <citation type="submission" date="2024-06" db="EMBL/GenBank/DDBJ databases">
        <title>The Natural Products Discovery Center: Release of the First 8490 Sequenced Strains for Exploring Actinobacteria Biosynthetic Diversity.</title>
        <authorList>
            <person name="Kalkreuter E."/>
            <person name="Kautsar S.A."/>
            <person name="Yang D."/>
            <person name="Bader C.D."/>
            <person name="Teijaro C.N."/>
            <person name="Fluegel L."/>
            <person name="Davis C.M."/>
            <person name="Simpson J.R."/>
            <person name="Lauterbach L."/>
            <person name="Steele A.D."/>
            <person name="Gui C."/>
            <person name="Meng S."/>
            <person name="Li G."/>
            <person name="Viehrig K."/>
            <person name="Ye F."/>
            <person name="Su P."/>
            <person name="Kiefer A.F."/>
            <person name="Nichols A."/>
            <person name="Cepeda A.J."/>
            <person name="Yan W."/>
            <person name="Fan B."/>
            <person name="Jiang Y."/>
            <person name="Adhikari A."/>
            <person name="Zheng C.-J."/>
            <person name="Schuster L."/>
            <person name="Cowan T.M."/>
            <person name="Smanski M.J."/>
            <person name="Chevrette M.G."/>
            <person name="De Carvalho L.P.S."/>
            <person name="Shen B."/>
        </authorList>
    </citation>
    <scope>NUCLEOTIDE SEQUENCE [LARGE SCALE GENOMIC DNA]</scope>
    <source>
        <strain evidence="4 5">NPDC048946</strain>
    </source>
</reference>
<feature type="transmembrane region" description="Helical" evidence="2">
    <location>
        <begin position="329"/>
        <end position="349"/>
    </location>
</feature>
<evidence type="ECO:0000313" key="5">
    <source>
        <dbReference type="Proteomes" id="UP001551482"/>
    </source>
</evidence>
<protein>
    <submittedName>
        <fullName evidence="4">LAETG motif-containing sortase-dependent surface protein</fullName>
    </submittedName>
</protein>
<keyword evidence="5" id="KW-1185">Reference proteome</keyword>
<sequence>MHISTNQRIATLAAVGGALVVAPFAFAPAASAAGEIKISAPSTVAAGTTGKVGFTTKSDATVRIEFASAAGVEGERVYSPDCTSPGRNLLDCTPKGGKFDVFLQLTADSKAGQAVTFTAKSKDGTGEGRFTVAPKPAKLGDLQVTAPPGSSVSWFRYDPSTGKVENGIPIVLRNDGPDAYTTAQATITAQEGIRFDGAPQGCQKVSDTKLTCPSNGSPADKGEEENLVIPATISGKRQAFVVDFTGTGATDRNKFDNEGVVMETAFDVKPTTPSPQPSTSTPPAKPTEPAKPTDSAKPVPPVTPSGPASPQPDTGGELAQTGGNDNSTAVIAGSAAGLLVVGGGFALYARRRRAGTTAV</sequence>
<dbReference type="RefSeq" id="WP_358356506.1">
    <property type="nucleotide sequence ID" value="NZ_JBEZFP010000057.1"/>
</dbReference>
<comment type="caution">
    <text evidence="4">The sequence shown here is derived from an EMBL/GenBank/DDBJ whole genome shotgun (WGS) entry which is preliminary data.</text>
</comment>
<feature type="compositionally biased region" description="Pro residues" evidence="1">
    <location>
        <begin position="298"/>
        <end position="310"/>
    </location>
</feature>
<proteinExistence type="predicted"/>
<dbReference type="NCBIfam" id="TIGR01167">
    <property type="entry name" value="LPXTG_anchor"/>
    <property type="match status" value="1"/>
</dbReference>
<feature type="chain" id="PRO_5045100134" evidence="3">
    <location>
        <begin position="33"/>
        <end position="359"/>
    </location>
</feature>
<feature type="region of interest" description="Disordered" evidence="1">
    <location>
        <begin position="266"/>
        <end position="326"/>
    </location>
</feature>
<evidence type="ECO:0000256" key="3">
    <source>
        <dbReference type="SAM" id="SignalP"/>
    </source>
</evidence>
<dbReference type="EMBL" id="JBEZFP010000057">
    <property type="protein sequence ID" value="MEU8136184.1"/>
    <property type="molecule type" value="Genomic_DNA"/>
</dbReference>